<gene>
    <name evidence="2" type="ORF">Vbra_10807</name>
</gene>
<keyword evidence="3" id="KW-1185">Reference proteome</keyword>
<dbReference type="EMBL" id="CDMY01000007">
    <property type="protein sequence ID" value="CEL91647.1"/>
    <property type="molecule type" value="Genomic_DNA"/>
</dbReference>
<feature type="region of interest" description="Disordered" evidence="1">
    <location>
        <begin position="252"/>
        <end position="285"/>
    </location>
</feature>
<evidence type="ECO:0000313" key="3">
    <source>
        <dbReference type="Proteomes" id="UP000041254"/>
    </source>
</evidence>
<name>A0A0G4E8X4_VITBC</name>
<sequence>MIIGRLIQQHLSRFFTVEDIDRQLSIASLTDPDIELTDVPLKGAILDLLDLPLDLVRGKADWVRVRFAWKTLFDSTGPSVAKQRQQDNGEESAARTDEQPFLLVEARRMHIVARLRDPSTWDAAAVREKHENSKTRLLTAWYNFLRSWRGPDRGGAVRLGGGEAFSFSERIQRKAIGVMKVRAEEFCFDLIADCLPPHSFGIRVNCSVLHVGPPSGDEDEIEMDEREQQGLKRLLFDGKVVRFERASFAYIPPPQDERDATGREESTAEGEIGQAKVGAEDETESLLRGPRQQFLEDSNLLIEVRRWHLSAPLSFNLSDLPLFLLAITVTAFPSVTQQEQSEKPLLILALPDHILNALWTIYQFLDLWWTFAKGLRLPTGIDPRTQEAARYVDLWIEAAGRRHTHGAVVAAATAPFVSAARQELQEMERHFAGTSLIHLQKEAHRKLQREMEENIRPSIWGSVCCQAGQHHARASLHPSSDLNKASIDERLDETSSDPSDEGRHGEGEAQPETRALHWFGLDQTIKV</sequence>
<protein>
    <submittedName>
        <fullName evidence="2">Uncharacterized protein</fullName>
    </submittedName>
</protein>
<accession>A0A0G4E8X4</accession>
<proteinExistence type="predicted"/>
<reference evidence="2 3" key="1">
    <citation type="submission" date="2014-11" db="EMBL/GenBank/DDBJ databases">
        <authorList>
            <person name="Zhu J."/>
            <person name="Qi W."/>
            <person name="Song R."/>
        </authorList>
    </citation>
    <scope>NUCLEOTIDE SEQUENCE [LARGE SCALE GENOMIC DNA]</scope>
</reference>
<evidence type="ECO:0000313" key="2">
    <source>
        <dbReference type="EMBL" id="CEL91647.1"/>
    </source>
</evidence>
<dbReference type="AlphaFoldDB" id="A0A0G4E8X4"/>
<dbReference type="Proteomes" id="UP000041254">
    <property type="component" value="Unassembled WGS sequence"/>
</dbReference>
<evidence type="ECO:0000256" key="1">
    <source>
        <dbReference type="SAM" id="MobiDB-lite"/>
    </source>
</evidence>
<dbReference type="VEuPathDB" id="CryptoDB:Vbra_10807"/>
<organism evidence="2 3">
    <name type="scientific">Vitrella brassicaformis (strain CCMP3155)</name>
    <dbReference type="NCBI Taxonomy" id="1169540"/>
    <lineage>
        <taxon>Eukaryota</taxon>
        <taxon>Sar</taxon>
        <taxon>Alveolata</taxon>
        <taxon>Colpodellida</taxon>
        <taxon>Vitrellaceae</taxon>
        <taxon>Vitrella</taxon>
    </lineage>
</organism>
<dbReference type="InParanoid" id="A0A0G4E8X4"/>
<feature type="compositionally biased region" description="Basic and acidic residues" evidence="1">
    <location>
        <begin position="255"/>
        <end position="266"/>
    </location>
</feature>
<feature type="region of interest" description="Disordered" evidence="1">
    <location>
        <begin position="488"/>
        <end position="527"/>
    </location>
</feature>